<dbReference type="InterPro" id="IPR035992">
    <property type="entry name" value="Ricin_B-like_lectins"/>
</dbReference>
<keyword evidence="1" id="KW-0862">Zinc</keyword>
<dbReference type="InterPro" id="IPR024078">
    <property type="entry name" value="LmbE-like_dom_sf"/>
</dbReference>
<evidence type="ECO:0000313" key="4">
    <source>
        <dbReference type="Proteomes" id="UP000286931"/>
    </source>
</evidence>
<dbReference type="InterPro" id="IPR003737">
    <property type="entry name" value="GlcNAc_PI_deacetylase-related"/>
</dbReference>
<name>A0A401YI83_9ACTN</name>
<gene>
    <name evidence="3" type="ORF">EHYA_01961</name>
</gene>
<evidence type="ECO:0008006" key="5">
    <source>
        <dbReference type="Google" id="ProtNLM"/>
    </source>
</evidence>
<sequence length="462" mass="50181">MISRRRALAATGGVLAVLGGAAAVDWADDGSTPRPRDVARAWPSKDRVPQQERRVLNVVAHHDDDLLFLSPDLLSDLESGAHVRTVYLMASDYVGYPKYMRDREAGVRAAYAFALGRKPSEWTSRPYAAGGVQATLWTLDERVSVLETRIPDGHMLTDPGAKRMWALYADGGSVQTRDGDTFPAQHIDRTAMVAFLQGVRDEFRPTCVNTLDPTADLHGSPMPTGGIHQDHISVARMVMYVFEGTPDLPVSYYRDYTITSEPDNLSPAATRAKAACFKVYTEFDPDAQRSRVYRTWYPKTYQVDERWRAGLVVPLPPPLRPGPTGNPSDAPLLAREYRLVNPASGLAVAAASGAGGALTLKPESHGTVFRTQAVRFGWRLVTKDGSGCLATPDPAKEPQGAPTVSECRHDPALVFRIRAGRGGYLVTVAGSGAALTADARLGTVSQQPEVGSPEQCWRFAPV</sequence>
<feature type="chain" id="PRO_5019259522" description="Ricin B lectin domain-containing protein" evidence="2">
    <location>
        <begin position="24"/>
        <end position="462"/>
    </location>
</feature>
<organism evidence="3 4">
    <name type="scientific">Embleya hyalina</name>
    <dbReference type="NCBI Taxonomy" id="516124"/>
    <lineage>
        <taxon>Bacteria</taxon>
        <taxon>Bacillati</taxon>
        <taxon>Actinomycetota</taxon>
        <taxon>Actinomycetes</taxon>
        <taxon>Kitasatosporales</taxon>
        <taxon>Streptomycetaceae</taxon>
        <taxon>Embleya</taxon>
    </lineage>
</organism>
<comment type="caution">
    <text evidence="3">The sequence shown here is derived from an EMBL/GenBank/DDBJ whole genome shotgun (WGS) entry which is preliminary data.</text>
</comment>
<keyword evidence="2" id="KW-0732">Signal</keyword>
<dbReference type="GO" id="GO:0000225">
    <property type="term" value="F:N-acetylglucosaminylphosphatidylinositol deacetylase activity"/>
    <property type="evidence" value="ECO:0007669"/>
    <property type="project" value="TreeGrafter"/>
</dbReference>
<dbReference type="AlphaFoldDB" id="A0A401YI83"/>
<evidence type="ECO:0000256" key="2">
    <source>
        <dbReference type="SAM" id="SignalP"/>
    </source>
</evidence>
<evidence type="ECO:0000313" key="3">
    <source>
        <dbReference type="EMBL" id="GCD94301.1"/>
    </source>
</evidence>
<protein>
    <recommendedName>
        <fullName evidence="5">Ricin B lectin domain-containing protein</fullName>
    </recommendedName>
</protein>
<keyword evidence="4" id="KW-1185">Reference proteome</keyword>
<accession>A0A401YI83</accession>
<dbReference type="Proteomes" id="UP000286931">
    <property type="component" value="Unassembled WGS sequence"/>
</dbReference>
<dbReference type="SUPFAM" id="SSF102588">
    <property type="entry name" value="LmbE-like"/>
    <property type="match status" value="1"/>
</dbReference>
<proteinExistence type="predicted"/>
<dbReference type="EMBL" id="BIFH01000015">
    <property type="protein sequence ID" value="GCD94301.1"/>
    <property type="molecule type" value="Genomic_DNA"/>
</dbReference>
<dbReference type="PROSITE" id="PS51318">
    <property type="entry name" value="TAT"/>
    <property type="match status" value="1"/>
</dbReference>
<dbReference type="InterPro" id="IPR006311">
    <property type="entry name" value="TAT_signal"/>
</dbReference>
<evidence type="ECO:0000256" key="1">
    <source>
        <dbReference type="ARBA" id="ARBA00022833"/>
    </source>
</evidence>
<dbReference type="PANTHER" id="PTHR12993">
    <property type="entry name" value="N-ACETYLGLUCOSAMINYL-PHOSPHATIDYLINOSITOL DE-N-ACETYLASE-RELATED"/>
    <property type="match status" value="1"/>
</dbReference>
<dbReference type="GO" id="GO:0016137">
    <property type="term" value="P:glycoside metabolic process"/>
    <property type="evidence" value="ECO:0007669"/>
    <property type="project" value="UniProtKB-ARBA"/>
</dbReference>
<dbReference type="Gene3D" id="3.40.50.10320">
    <property type="entry name" value="LmbE-like"/>
    <property type="match status" value="1"/>
</dbReference>
<dbReference type="SUPFAM" id="SSF50370">
    <property type="entry name" value="Ricin B-like lectins"/>
    <property type="match status" value="1"/>
</dbReference>
<dbReference type="PANTHER" id="PTHR12993:SF23">
    <property type="entry name" value="N-ACETYLGLUCOSAMINYLPHOSPHATIDYLINOSITOL DEACETYLASE"/>
    <property type="match status" value="1"/>
</dbReference>
<reference evidence="3 4" key="1">
    <citation type="submission" date="2018-12" db="EMBL/GenBank/DDBJ databases">
        <title>Draft genome sequence of Embleya hyalina NBRC 13850T.</title>
        <authorList>
            <person name="Komaki H."/>
            <person name="Hosoyama A."/>
            <person name="Kimura A."/>
            <person name="Ichikawa N."/>
            <person name="Tamura T."/>
        </authorList>
    </citation>
    <scope>NUCLEOTIDE SEQUENCE [LARGE SCALE GENOMIC DNA]</scope>
    <source>
        <strain evidence="3 4">NBRC 13850</strain>
    </source>
</reference>
<feature type="signal peptide" evidence="2">
    <location>
        <begin position="1"/>
        <end position="23"/>
    </location>
</feature>